<keyword evidence="3 6" id="KW-0812">Transmembrane</keyword>
<accession>A0A443RY23</accession>
<dbReference type="STRING" id="299467.A0A443RY23"/>
<evidence type="ECO:0000259" key="7">
    <source>
        <dbReference type="Pfam" id="PF00999"/>
    </source>
</evidence>
<feature type="transmembrane region" description="Helical" evidence="6">
    <location>
        <begin position="316"/>
        <end position="334"/>
    </location>
</feature>
<feature type="transmembrane region" description="Helical" evidence="6">
    <location>
        <begin position="9"/>
        <end position="30"/>
    </location>
</feature>
<feature type="transmembrane region" description="Helical" evidence="6">
    <location>
        <begin position="266"/>
        <end position="282"/>
    </location>
</feature>
<dbReference type="InterPro" id="IPR006153">
    <property type="entry name" value="Cation/H_exchanger_TM"/>
</dbReference>
<sequence length="348" mass="37745">MDFREKLKYLVLETIAAVVLLTLLATVLWTTTGPAFDPPNGVLFWLLILFICAVIGGKITELLRAPPLLGMLFAGFILRNTTSMQIGAEISAVLRNIALTVILLRAGFGLDPKALAKLSAVCFRLSFSPCIVETIVAAVTTHFIVGLPWQWGFLLGFAISAVSPAVVVPGLISLSERKYGTDKGIPTLVIAAASVDDVLAITGFGVLLGVVFSHDTSLVWQILKGPTEATVGLIIGAFVGLFLWYVPHENLKFSSALPLHSNQQRLILSLLFGFAIVFLSLYLEWSGVGPLGALTLSFVAALRWRNNGYDVHVEQGLRFIWFFCQPFLFALIGAEVRLSTLDKNIVAS</sequence>
<feature type="transmembrane region" description="Helical" evidence="6">
    <location>
        <begin position="229"/>
        <end position="246"/>
    </location>
</feature>
<keyword evidence="4 6" id="KW-1133">Transmembrane helix</keyword>
<keyword evidence="9" id="KW-1185">Reference proteome</keyword>
<dbReference type="GO" id="GO:1902600">
    <property type="term" value="P:proton transmembrane transport"/>
    <property type="evidence" value="ECO:0007669"/>
    <property type="project" value="InterPro"/>
</dbReference>
<feature type="transmembrane region" description="Helical" evidence="6">
    <location>
        <begin position="151"/>
        <end position="172"/>
    </location>
</feature>
<dbReference type="PANTHER" id="PTHR31102:SF1">
    <property type="entry name" value="CATION_H+ EXCHANGER DOMAIN-CONTAINING PROTEIN"/>
    <property type="match status" value="1"/>
</dbReference>
<comment type="subcellular location">
    <subcellularLocation>
        <location evidence="1">Membrane</location>
        <topology evidence="1">Multi-pass membrane protein</topology>
    </subcellularLocation>
</comment>
<feature type="domain" description="Cation/H+ exchanger transmembrane" evidence="7">
    <location>
        <begin position="49"/>
        <end position="342"/>
    </location>
</feature>
<feature type="transmembrane region" description="Helical" evidence="6">
    <location>
        <begin position="122"/>
        <end position="145"/>
    </location>
</feature>
<dbReference type="EMBL" id="NCKV01019843">
    <property type="protein sequence ID" value="RWS20124.1"/>
    <property type="molecule type" value="Genomic_DNA"/>
</dbReference>
<protein>
    <submittedName>
        <fullName evidence="8">Mitochondrial sodium/hydrogen exchanger 9B2-like isoform X2</fullName>
    </submittedName>
</protein>
<dbReference type="PANTHER" id="PTHR31102">
    <property type="match status" value="1"/>
</dbReference>
<evidence type="ECO:0000256" key="6">
    <source>
        <dbReference type="SAM" id="Phobius"/>
    </source>
</evidence>
<dbReference type="GO" id="GO:0015297">
    <property type="term" value="F:antiporter activity"/>
    <property type="evidence" value="ECO:0007669"/>
    <property type="project" value="InterPro"/>
</dbReference>
<reference evidence="8 9" key="1">
    <citation type="journal article" date="2018" name="Gigascience">
        <title>Genomes of trombidid mites reveal novel predicted allergens and laterally-transferred genes associated with secondary metabolism.</title>
        <authorList>
            <person name="Dong X."/>
            <person name="Chaisiri K."/>
            <person name="Xia D."/>
            <person name="Armstrong S.D."/>
            <person name="Fang Y."/>
            <person name="Donnelly M.J."/>
            <person name="Kadowaki T."/>
            <person name="McGarry J.W."/>
            <person name="Darby A.C."/>
            <person name="Makepeace B.L."/>
        </authorList>
    </citation>
    <scope>NUCLEOTIDE SEQUENCE [LARGE SCALE GENOMIC DNA]</scope>
    <source>
        <strain evidence="8">UoL-UT</strain>
    </source>
</reference>
<dbReference type="InterPro" id="IPR038770">
    <property type="entry name" value="Na+/solute_symporter_sf"/>
</dbReference>
<evidence type="ECO:0000256" key="3">
    <source>
        <dbReference type="ARBA" id="ARBA00022692"/>
    </source>
</evidence>
<dbReference type="VEuPathDB" id="VectorBase:LDEU011916"/>
<feature type="non-terminal residue" evidence="8">
    <location>
        <position position="348"/>
    </location>
</feature>
<keyword evidence="5 6" id="KW-0472">Membrane</keyword>
<dbReference type="GO" id="GO:0016020">
    <property type="term" value="C:membrane"/>
    <property type="evidence" value="ECO:0007669"/>
    <property type="project" value="UniProtKB-SubCell"/>
</dbReference>
<evidence type="ECO:0000256" key="2">
    <source>
        <dbReference type="ARBA" id="ARBA00007367"/>
    </source>
</evidence>
<evidence type="ECO:0000256" key="5">
    <source>
        <dbReference type="ARBA" id="ARBA00023136"/>
    </source>
</evidence>
<dbReference type="Gene3D" id="1.20.1530.20">
    <property type="match status" value="1"/>
</dbReference>
<dbReference type="OrthoDB" id="423807at2759"/>
<evidence type="ECO:0000256" key="4">
    <source>
        <dbReference type="ARBA" id="ARBA00022989"/>
    </source>
</evidence>
<dbReference type="Proteomes" id="UP000288716">
    <property type="component" value="Unassembled WGS sequence"/>
</dbReference>
<organism evidence="8 9">
    <name type="scientific">Leptotrombidium deliense</name>
    <dbReference type="NCBI Taxonomy" id="299467"/>
    <lineage>
        <taxon>Eukaryota</taxon>
        <taxon>Metazoa</taxon>
        <taxon>Ecdysozoa</taxon>
        <taxon>Arthropoda</taxon>
        <taxon>Chelicerata</taxon>
        <taxon>Arachnida</taxon>
        <taxon>Acari</taxon>
        <taxon>Acariformes</taxon>
        <taxon>Trombidiformes</taxon>
        <taxon>Prostigmata</taxon>
        <taxon>Anystina</taxon>
        <taxon>Parasitengona</taxon>
        <taxon>Trombiculoidea</taxon>
        <taxon>Trombiculidae</taxon>
        <taxon>Leptotrombidium</taxon>
    </lineage>
</organism>
<dbReference type="AlphaFoldDB" id="A0A443RY23"/>
<evidence type="ECO:0000256" key="1">
    <source>
        <dbReference type="ARBA" id="ARBA00004141"/>
    </source>
</evidence>
<comment type="similarity">
    <text evidence="2">Belongs to the monovalent cation:proton antiporter 1 (CPA1) transporter (TC 2.A.36) family.</text>
</comment>
<evidence type="ECO:0000313" key="8">
    <source>
        <dbReference type="EMBL" id="RWS20124.1"/>
    </source>
</evidence>
<feature type="transmembrane region" description="Helical" evidence="6">
    <location>
        <begin position="184"/>
        <end position="209"/>
    </location>
</feature>
<dbReference type="Pfam" id="PF00999">
    <property type="entry name" value="Na_H_Exchanger"/>
    <property type="match status" value="1"/>
</dbReference>
<evidence type="ECO:0000313" key="9">
    <source>
        <dbReference type="Proteomes" id="UP000288716"/>
    </source>
</evidence>
<name>A0A443RY23_9ACAR</name>
<feature type="transmembrane region" description="Helical" evidence="6">
    <location>
        <begin position="42"/>
        <end position="60"/>
    </location>
</feature>
<comment type="caution">
    <text evidence="8">The sequence shown here is derived from an EMBL/GenBank/DDBJ whole genome shotgun (WGS) entry which is preliminary data.</text>
</comment>
<dbReference type="InterPro" id="IPR051843">
    <property type="entry name" value="CPA1_transporter"/>
</dbReference>
<gene>
    <name evidence="8" type="ORF">B4U80_06385</name>
</gene>
<proteinExistence type="inferred from homology"/>